<comment type="caution">
    <text evidence="1">The sequence shown here is derived from an EMBL/GenBank/DDBJ whole genome shotgun (WGS) entry which is preliminary data.</text>
</comment>
<evidence type="ECO:0000313" key="1">
    <source>
        <dbReference type="EMBL" id="MBC5621806.1"/>
    </source>
</evidence>
<evidence type="ECO:0000313" key="2">
    <source>
        <dbReference type="Proteomes" id="UP000646484"/>
    </source>
</evidence>
<proteinExistence type="predicted"/>
<protein>
    <submittedName>
        <fullName evidence="1">DUF4925 domain-containing protein</fullName>
    </submittedName>
</protein>
<organism evidence="1 2">
    <name type="scientific">Butyricimonas hominis</name>
    <dbReference type="NCBI Taxonomy" id="2763032"/>
    <lineage>
        <taxon>Bacteria</taxon>
        <taxon>Pseudomonadati</taxon>
        <taxon>Bacteroidota</taxon>
        <taxon>Bacteroidia</taxon>
        <taxon>Bacteroidales</taxon>
        <taxon>Odoribacteraceae</taxon>
        <taxon>Butyricimonas</taxon>
    </lineage>
</organism>
<name>A0ABR7D1K7_9BACT</name>
<accession>A0ABR7D1K7</accession>
<dbReference type="Proteomes" id="UP000646484">
    <property type="component" value="Unassembled WGS sequence"/>
</dbReference>
<reference evidence="1 2" key="1">
    <citation type="submission" date="2020-08" db="EMBL/GenBank/DDBJ databases">
        <title>Genome public.</title>
        <authorList>
            <person name="Liu C."/>
            <person name="Sun Q."/>
        </authorList>
    </citation>
    <scope>NUCLEOTIDE SEQUENCE [LARGE SCALE GENOMIC DNA]</scope>
    <source>
        <strain evidence="1 2">NSJ-56</strain>
    </source>
</reference>
<dbReference type="EMBL" id="JACOOH010000005">
    <property type="protein sequence ID" value="MBC5621806.1"/>
    <property type="molecule type" value="Genomic_DNA"/>
</dbReference>
<keyword evidence="2" id="KW-1185">Reference proteome</keyword>
<gene>
    <name evidence="1" type="ORF">H8S64_11930</name>
</gene>
<sequence>MALFFGCSDDDDDDTWKQLPQEELNIQDVAFEINGEKATRGSLQMTVKNENEAVLNLKNVIPGYAEVPVDVNLKKQADNSFTFLGEQGLTTPPAMMVRSDLQPVIMTVRVEGNVNLEGKVSATATTKLSESAQAGLTGAWTLLGTMSNNDELVTASPLFLTWTAINKEEPNFEYGANMVSLFGSLAVYNMLNQVTFHEDGNITAKYWDGEFAMAGADENNVLEATHEDWKVSPKNLAFWYARNEMLYIVPNINAILQQVGADNEDVDINNPESLNTILEKLGEYNIDINALLPSVMQWMTTGIPVKYTKNGNELKISVDKQMVEPFMKALLPALGKLQEEVDKILADPTNDNSFLIQMALAMLRIEKLTDIKTIWEQNTAEFELSLNFVK</sequence>